<dbReference type="Proteomes" id="UP000647836">
    <property type="component" value="Unassembled WGS sequence"/>
</dbReference>
<reference evidence="2 3" key="1">
    <citation type="submission" date="2020-10" db="EMBL/GenBank/DDBJ databases">
        <authorList>
            <person name="Castelo-Branco R."/>
            <person name="Eusebio N."/>
            <person name="Adriana R."/>
            <person name="Vieira A."/>
            <person name="Brugerolle De Fraissinette N."/>
            <person name="Rezende De Castro R."/>
            <person name="Schneider M.P."/>
            <person name="Vasconcelos V."/>
            <person name="Leao P.N."/>
        </authorList>
    </citation>
    <scope>NUCLEOTIDE SEQUENCE [LARGE SCALE GENOMIC DNA]</scope>
    <source>
        <strain evidence="2 3">LEGE 07299</strain>
    </source>
</reference>
<dbReference type="EMBL" id="JADEXF010000469">
    <property type="protein sequence ID" value="MBE9106194.1"/>
    <property type="molecule type" value="Genomic_DNA"/>
</dbReference>
<keyword evidence="1" id="KW-0812">Transmembrane</keyword>
<protein>
    <submittedName>
        <fullName evidence="2">DUF3859 domain-containing protein</fullName>
    </submittedName>
</protein>
<evidence type="ECO:0000256" key="1">
    <source>
        <dbReference type="SAM" id="Phobius"/>
    </source>
</evidence>
<keyword evidence="1" id="KW-1133">Transmembrane helix</keyword>
<comment type="caution">
    <text evidence="2">The sequence shown here is derived from an EMBL/GenBank/DDBJ whole genome shotgun (WGS) entry which is preliminary data.</text>
</comment>
<name>A0ABR9U0K7_9NOSO</name>
<feature type="transmembrane region" description="Helical" evidence="1">
    <location>
        <begin position="69"/>
        <end position="89"/>
    </location>
</feature>
<evidence type="ECO:0000313" key="2">
    <source>
        <dbReference type="EMBL" id="MBE9106194.1"/>
    </source>
</evidence>
<accession>A0ABR9U0K7</accession>
<organism evidence="2 3">
    <name type="scientific">Nostoc cf. edaphicum LEGE 07299</name>
    <dbReference type="NCBI Taxonomy" id="2777974"/>
    <lineage>
        <taxon>Bacteria</taxon>
        <taxon>Bacillati</taxon>
        <taxon>Cyanobacteriota</taxon>
        <taxon>Cyanophyceae</taxon>
        <taxon>Nostocales</taxon>
        <taxon>Nostocaceae</taxon>
        <taxon>Nostoc</taxon>
    </lineage>
</organism>
<sequence>MTQRLTQEQLSQIVTEVEGLQLRREAELDQQQVREILQELNLPPELLDEALIQLNRRQALEVQQRRNRWITSGVVAVVVVVIASTIFFMQQQSSTLSRVSTQQDRITLTQDNGGDLKTISRQTNPEVLYRVTLKDAPLGKKLALSCNWIDPSGQIVKQNNYQTREINTSVWDTQCRYIINPTATVGKWKVQMFLEGRQISDATFEVK</sequence>
<gene>
    <name evidence="2" type="ORF">IQ229_14995</name>
</gene>
<keyword evidence="1" id="KW-0472">Membrane</keyword>
<keyword evidence="3" id="KW-1185">Reference proteome</keyword>
<proteinExistence type="predicted"/>
<dbReference type="RefSeq" id="WP_194044924.1">
    <property type="nucleotide sequence ID" value="NZ_JADEXF010000469.1"/>
</dbReference>
<evidence type="ECO:0000313" key="3">
    <source>
        <dbReference type="Proteomes" id="UP000647836"/>
    </source>
</evidence>